<dbReference type="InterPro" id="IPR018711">
    <property type="entry name" value="NAGPA"/>
</dbReference>
<sequence>MRAVTRLAATAALVAAALGTEPGAQQAVAGPAGPGEVRESVAPGVGYRAFTVSTPHGNTRIHLVTADLAHPGVAAGLLYPGSVAAREAVSRMAGDAGAAAAVNGDFFDITEEQHPGVEATGAASGPALVAGRPLKGAVPEAQRFGWTEPDGDTDRDVFGVGVDGRARLGRLELRGHLRTPRGDLPLGGLNQYALPVGSIGAFTARWGSASRARAACGTDERREAPCTGDSYEVRVRHGRVAAVSGAPGRGPVAPDTTVLLGREAGARALRELTPGTPVTLDYRLASSTPVPFAFALGAYPLLRDHQVPPGLDDATAIPRTAVGIADAGRTLRLLSTDGREGTSSGLTLNELAHLLRTLHCTDAAYLDGGASATLATRLPGTTRVAARNNLDHHQERPVPNGIAVFSPH</sequence>
<organism evidence="2 3">
    <name type="scientific">Kitasatospora viridis</name>
    <dbReference type="NCBI Taxonomy" id="281105"/>
    <lineage>
        <taxon>Bacteria</taxon>
        <taxon>Bacillati</taxon>
        <taxon>Actinomycetota</taxon>
        <taxon>Actinomycetes</taxon>
        <taxon>Kitasatosporales</taxon>
        <taxon>Streptomycetaceae</taxon>
        <taxon>Kitasatospora</taxon>
    </lineage>
</organism>
<evidence type="ECO:0000259" key="1">
    <source>
        <dbReference type="Pfam" id="PF09992"/>
    </source>
</evidence>
<dbReference type="PANTHER" id="PTHR40446:SF2">
    <property type="entry name" value="N-ACETYLGLUCOSAMINE-1-PHOSPHODIESTER ALPHA-N-ACETYLGLUCOSAMINIDASE"/>
    <property type="match status" value="1"/>
</dbReference>
<reference evidence="2 3" key="1">
    <citation type="submission" date="2019-06" db="EMBL/GenBank/DDBJ databases">
        <title>Sequencing the genomes of 1000 actinobacteria strains.</title>
        <authorList>
            <person name="Klenk H.-P."/>
        </authorList>
    </citation>
    <scope>NUCLEOTIDE SEQUENCE [LARGE SCALE GENOMIC DNA]</scope>
    <source>
        <strain evidence="2 3">DSM 44826</strain>
    </source>
</reference>
<name>A0A561UL25_9ACTN</name>
<gene>
    <name evidence="2" type="ORF">FHX73_113929</name>
</gene>
<dbReference type="RefSeq" id="WP_145906219.1">
    <property type="nucleotide sequence ID" value="NZ_BAAAMZ010000026.1"/>
</dbReference>
<protein>
    <submittedName>
        <fullName evidence="2">Uncharacterized protein DUF2233</fullName>
    </submittedName>
</protein>
<dbReference type="PANTHER" id="PTHR40446">
    <property type="entry name" value="N-ACETYLGLUCOSAMINE-1-PHOSPHODIESTER ALPHA-N-ACETYLGLUCOSAMINIDASE"/>
    <property type="match status" value="1"/>
</dbReference>
<keyword evidence="3" id="KW-1185">Reference proteome</keyword>
<dbReference type="Pfam" id="PF09992">
    <property type="entry name" value="NAGPA"/>
    <property type="match status" value="1"/>
</dbReference>
<dbReference type="EMBL" id="VIWT01000001">
    <property type="protein sequence ID" value="TWG00063.1"/>
    <property type="molecule type" value="Genomic_DNA"/>
</dbReference>
<dbReference type="Proteomes" id="UP000317940">
    <property type="component" value="Unassembled WGS sequence"/>
</dbReference>
<accession>A0A561UL25</accession>
<proteinExistence type="predicted"/>
<comment type="caution">
    <text evidence="2">The sequence shown here is derived from an EMBL/GenBank/DDBJ whole genome shotgun (WGS) entry which is preliminary data.</text>
</comment>
<dbReference type="AlphaFoldDB" id="A0A561UL25"/>
<evidence type="ECO:0000313" key="3">
    <source>
        <dbReference type="Proteomes" id="UP000317940"/>
    </source>
</evidence>
<dbReference type="OrthoDB" id="9809781at2"/>
<feature type="domain" description="Phosphodiester glycosidase" evidence="1">
    <location>
        <begin position="232"/>
        <end position="405"/>
    </location>
</feature>
<evidence type="ECO:0000313" key="2">
    <source>
        <dbReference type="EMBL" id="TWG00063.1"/>
    </source>
</evidence>